<sequence>MANTALTMYSYLNVKAVLAGRDVTGLWEGDDAVEVEERSQVANELVGADGAAIVSITADQSVYIRIRLQPNSPIHRYLDQKYRLMKNGKLDPMTFSVRDTGNGEGGSSSQVVIRQMATKQLGVNASVREWELFAQGWVWDTQNYN</sequence>
<gene>
    <name evidence="1" type="ORF">EV665_1139</name>
</gene>
<dbReference type="AlphaFoldDB" id="A0A4R2CPV7"/>
<dbReference type="NCBIfam" id="NF047581">
    <property type="entry name" value="gp105_phage_fam"/>
    <property type="match status" value="1"/>
</dbReference>
<organism evidence="1 2">
    <name type="scientific">Shinella granuli</name>
    <dbReference type="NCBI Taxonomy" id="323621"/>
    <lineage>
        <taxon>Bacteria</taxon>
        <taxon>Pseudomonadati</taxon>
        <taxon>Pseudomonadota</taxon>
        <taxon>Alphaproteobacteria</taxon>
        <taxon>Hyphomicrobiales</taxon>
        <taxon>Rhizobiaceae</taxon>
        <taxon>Shinella</taxon>
    </lineage>
</organism>
<keyword evidence="2" id="KW-1185">Reference proteome</keyword>
<accession>A0A4R2CPV7</accession>
<dbReference type="InterPro" id="IPR021695">
    <property type="entry name" value="Phage_KPP10_Orf10"/>
</dbReference>
<evidence type="ECO:0000313" key="2">
    <source>
        <dbReference type="Proteomes" id="UP000295351"/>
    </source>
</evidence>
<reference evidence="1 2" key="1">
    <citation type="submission" date="2019-03" db="EMBL/GenBank/DDBJ databases">
        <title>Genomic Encyclopedia of Type Strains, Phase IV (KMG-IV): sequencing the most valuable type-strain genomes for metagenomic binning, comparative biology and taxonomic classification.</title>
        <authorList>
            <person name="Goeker M."/>
        </authorList>
    </citation>
    <scope>NUCLEOTIDE SEQUENCE [LARGE SCALE GENOMIC DNA]</scope>
    <source>
        <strain evidence="1 2">DSM 18401</strain>
    </source>
</reference>
<dbReference type="Pfam" id="PF11681">
    <property type="entry name" value="Phage_Tube_PhiTE"/>
    <property type="match status" value="1"/>
</dbReference>
<evidence type="ECO:0000313" key="1">
    <source>
        <dbReference type="EMBL" id="TCN41424.1"/>
    </source>
</evidence>
<dbReference type="EMBL" id="SLVX01000013">
    <property type="protein sequence ID" value="TCN41424.1"/>
    <property type="molecule type" value="Genomic_DNA"/>
</dbReference>
<dbReference type="Proteomes" id="UP000295351">
    <property type="component" value="Unassembled WGS sequence"/>
</dbReference>
<name>A0A4R2CPV7_SHIGR</name>
<dbReference type="RefSeq" id="WP_133035321.1">
    <property type="nucleotide sequence ID" value="NZ_BAABEI010000012.1"/>
</dbReference>
<protein>
    <submittedName>
        <fullName evidence="1">Uncharacterized protein DUF3277</fullName>
    </submittedName>
</protein>
<proteinExistence type="predicted"/>
<comment type="caution">
    <text evidence="1">The sequence shown here is derived from an EMBL/GenBank/DDBJ whole genome shotgun (WGS) entry which is preliminary data.</text>
</comment>